<sequence>MVMQEQMMKRIILLPDYLIGVDGVTTYQFKYDVKGDLIGEEKEEGEVERCYYEDENKGRITVDCGYWYGYCMYGDE</sequence>
<organism evidence="1 2">
    <name type="scientific">Streblomastix strix</name>
    <dbReference type="NCBI Taxonomy" id="222440"/>
    <lineage>
        <taxon>Eukaryota</taxon>
        <taxon>Metamonada</taxon>
        <taxon>Preaxostyla</taxon>
        <taxon>Oxymonadida</taxon>
        <taxon>Streblomastigidae</taxon>
        <taxon>Streblomastix</taxon>
    </lineage>
</organism>
<reference evidence="1 2" key="1">
    <citation type="submission" date="2019-03" db="EMBL/GenBank/DDBJ databases">
        <title>Single cell metagenomics reveals metabolic interactions within the superorganism composed of flagellate Streblomastix strix and complex community of Bacteroidetes bacteria on its surface.</title>
        <authorList>
            <person name="Treitli S.C."/>
            <person name="Kolisko M."/>
            <person name="Husnik F."/>
            <person name="Keeling P."/>
            <person name="Hampl V."/>
        </authorList>
    </citation>
    <scope>NUCLEOTIDE SEQUENCE [LARGE SCALE GENOMIC DNA]</scope>
    <source>
        <strain evidence="1">ST1C</strain>
    </source>
</reference>
<proteinExistence type="predicted"/>
<accession>A0A5J4X6V9</accession>
<dbReference type="AlphaFoldDB" id="A0A5J4X6V9"/>
<dbReference type="Proteomes" id="UP000324800">
    <property type="component" value="Unassembled WGS sequence"/>
</dbReference>
<gene>
    <name evidence="1" type="ORF">EZS28_001862</name>
</gene>
<evidence type="ECO:0000313" key="2">
    <source>
        <dbReference type="Proteomes" id="UP000324800"/>
    </source>
</evidence>
<evidence type="ECO:0000313" key="1">
    <source>
        <dbReference type="EMBL" id="KAA6402612.1"/>
    </source>
</evidence>
<name>A0A5J4X6V9_9EUKA</name>
<comment type="caution">
    <text evidence="1">The sequence shown here is derived from an EMBL/GenBank/DDBJ whole genome shotgun (WGS) entry which is preliminary data.</text>
</comment>
<dbReference type="EMBL" id="SNRW01000210">
    <property type="protein sequence ID" value="KAA6402612.1"/>
    <property type="molecule type" value="Genomic_DNA"/>
</dbReference>
<protein>
    <submittedName>
        <fullName evidence="1">Uncharacterized protein</fullName>
    </submittedName>
</protein>